<sequence length="207" mass="20442">MRMSRKAGLLVSAAVCGVLACGAAGSALASIDHSPAPSRGAAPHKAPLPNTGELRAQAKSLAEISGVLGPVTDLINDVLTTGDNGRLPADRITEHSKAVRNAIAAVRQSGRPEAPSAPSVSQPDNGSRPITGKSAGDLKAAALTGLQTKTDALLKAIAADGPAAITSSVTQSVTALANVILSITLGGLPAPDLPGLPSIPRLPGGIA</sequence>
<reference evidence="3 4" key="1">
    <citation type="submission" date="2017-04" db="EMBL/GenBank/DDBJ databases">
        <title>Complete Genome Sequence of Streptomyces gilvosporeus F607, a Capable Producer of Natamycin.</title>
        <authorList>
            <person name="Zong G."/>
            <person name="Zhong C."/>
            <person name="Fu J."/>
            <person name="Qin R."/>
            <person name="Cao G."/>
        </authorList>
    </citation>
    <scope>NUCLEOTIDE SEQUENCE [LARGE SCALE GENOMIC DNA]</scope>
    <source>
        <strain evidence="3 4">F607</strain>
    </source>
</reference>
<name>A0A1V0TUU7_9ACTN</name>
<evidence type="ECO:0000256" key="1">
    <source>
        <dbReference type="SAM" id="MobiDB-lite"/>
    </source>
</evidence>
<accession>A0A1V0TUU7</accession>
<evidence type="ECO:0000256" key="2">
    <source>
        <dbReference type="SAM" id="SignalP"/>
    </source>
</evidence>
<dbReference type="OrthoDB" id="4329617at2"/>
<feature type="region of interest" description="Disordered" evidence="1">
    <location>
        <begin position="107"/>
        <end position="134"/>
    </location>
</feature>
<evidence type="ECO:0000313" key="3">
    <source>
        <dbReference type="EMBL" id="ARF56697.1"/>
    </source>
</evidence>
<evidence type="ECO:0008006" key="5">
    <source>
        <dbReference type="Google" id="ProtNLM"/>
    </source>
</evidence>
<keyword evidence="2" id="KW-0732">Signal</keyword>
<dbReference type="AlphaFoldDB" id="A0A1V0TUU7"/>
<dbReference type="KEGG" id="sgv:B1H19_23255"/>
<keyword evidence="4" id="KW-1185">Reference proteome</keyword>
<organism evidence="3 4">
    <name type="scientific">Streptomyces gilvosporeus</name>
    <dbReference type="NCBI Taxonomy" id="553510"/>
    <lineage>
        <taxon>Bacteria</taxon>
        <taxon>Bacillati</taxon>
        <taxon>Actinomycetota</taxon>
        <taxon>Actinomycetes</taxon>
        <taxon>Kitasatosporales</taxon>
        <taxon>Streptomycetaceae</taxon>
        <taxon>Streptomyces</taxon>
    </lineage>
</organism>
<gene>
    <name evidence="3" type="ORF">B1H19_23255</name>
</gene>
<protein>
    <recommendedName>
        <fullName evidence="5">Secreted protein</fullName>
    </recommendedName>
</protein>
<dbReference type="PROSITE" id="PS51257">
    <property type="entry name" value="PROKAR_LIPOPROTEIN"/>
    <property type="match status" value="1"/>
</dbReference>
<proteinExistence type="predicted"/>
<feature type="chain" id="PRO_5010692830" description="Secreted protein" evidence="2">
    <location>
        <begin position="30"/>
        <end position="207"/>
    </location>
</feature>
<evidence type="ECO:0000313" key="4">
    <source>
        <dbReference type="Proteomes" id="UP000192726"/>
    </source>
</evidence>
<feature type="signal peptide" evidence="2">
    <location>
        <begin position="1"/>
        <end position="29"/>
    </location>
</feature>
<dbReference type="RefSeq" id="WP_083106725.1">
    <property type="nucleotide sequence ID" value="NZ_CP020569.1"/>
</dbReference>
<dbReference type="EMBL" id="CP020569">
    <property type="protein sequence ID" value="ARF56697.1"/>
    <property type="molecule type" value="Genomic_DNA"/>
</dbReference>
<dbReference type="Proteomes" id="UP000192726">
    <property type="component" value="Chromosome"/>
</dbReference>